<accession>A0ABW6KIQ6</accession>
<protein>
    <submittedName>
        <fullName evidence="1">Uncharacterized protein</fullName>
    </submittedName>
</protein>
<organism evidence="1 2">
    <name type="scientific">Cytobacillus spartinae</name>
    <dbReference type="NCBI Taxonomy" id="3299023"/>
    <lineage>
        <taxon>Bacteria</taxon>
        <taxon>Bacillati</taxon>
        <taxon>Bacillota</taxon>
        <taxon>Bacilli</taxon>
        <taxon>Bacillales</taxon>
        <taxon>Bacillaceae</taxon>
        <taxon>Cytobacillus</taxon>
    </lineage>
</organism>
<evidence type="ECO:0000313" key="2">
    <source>
        <dbReference type="Proteomes" id="UP001601059"/>
    </source>
</evidence>
<comment type="caution">
    <text evidence="1">The sequence shown here is derived from an EMBL/GenBank/DDBJ whole genome shotgun (WGS) entry which is preliminary data.</text>
</comment>
<dbReference type="Proteomes" id="UP001601059">
    <property type="component" value="Unassembled WGS sequence"/>
</dbReference>
<reference evidence="1 2" key="1">
    <citation type="submission" date="2024-08" db="EMBL/GenBank/DDBJ databases">
        <title>Two novel Cytobacillus novel species.</title>
        <authorList>
            <person name="Liu G."/>
        </authorList>
    </citation>
    <scope>NUCLEOTIDE SEQUENCE [LARGE SCALE GENOMIC DNA]</scope>
    <source>
        <strain evidence="1 2">FJAT-54145</strain>
    </source>
</reference>
<evidence type="ECO:0000313" key="1">
    <source>
        <dbReference type="EMBL" id="MFE8704144.1"/>
    </source>
</evidence>
<proteinExistence type="predicted"/>
<keyword evidence="2" id="KW-1185">Reference proteome</keyword>
<dbReference type="RefSeq" id="WP_389365263.1">
    <property type="nucleotide sequence ID" value="NZ_JBIACK010000025.1"/>
</dbReference>
<sequence>MKVKMLEQRMEQSKTINSLDEILYFMEIDKMYTIEKAKKDLEKLRNRLVDSLYYEKAV</sequence>
<name>A0ABW6KIQ6_9BACI</name>
<gene>
    <name evidence="1" type="ORF">ACFYKX_26610</name>
</gene>
<dbReference type="EMBL" id="JBIACK010000025">
    <property type="protein sequence ID" value="MFE8704144.1"/>
    <property type="molecule type" value="Genomic_DNA"/>
</dbReference>